<feature type="compositionally biased region" description="Polar residues" evidence="10">
    <location>
        <begin position="78"/>
        <end position="93"/>
    </location>
</feature>
<comment type="similarity">
    <text evidence="1">Belongs to the SNF2/RAD54 helicase family.</text>
</comment>
<evidence type="ECO:0000256" key="7">
    <source>
        <dbReference type="ARBA" id="ARBA00022833"/>
    </source>
</evidence>
<evidence type="ECO:0000256" key="5">
    <source>
        <dbReference type="ARBA" id="ARBA00022801"/>
    </source>
</evidence>
<feature type="domain" description="Helicase C-terminal" evidence="13">
    <location>
        <begin position="891"/>
        <end position="1054"/>
    </location>
</feature>
<keyword evidence="6" id="KW-0347">Helicase</keyword>
<reference evidence="14 15" key="1">
    <citation type="submission" date="2024-09" db="EMBL/GenBank/DDBJ databases">
        <title>T2T genomes of carrot and Alternaria dauci and their utility for understanding host-pathogen interaction during carrot leaf blight disease.</title>
        <authorList>
            <person name="Liu W."/>
            <person name="Xu S."/>
            <person name="Ou C."/>
            <person name="Liu X."/>
            <person name="Zhuang F."/>
            <person name="Deng X.W."/>
        </authorList>
    </citation>
    <scope>NUCLEOTIDE SEQUENCE [LARGE SCALE GENOMIC DNA]</scope>
    <source>
        <strain evidence="14 15">A2016</strain>
    </source>
</reference>
<evidence type="ECO:0000256" key="1">
    <source>
        <dbReference type="ARBA" id="ARBA00007025"/>
    </source>
</evidence>
<evidence type="ECO:0008006" key="16">
    <source>
        <dbReference type="Google" id="ProtNLM"/>
    </source>
</evidence>
<dbReference type="InterPro" id="IPR049730">
    <property type="entry name" value="SNF2/RAD54-like_C"/>
</dbReference>
<evidence type="ECO:0000259" key="13">
    <source>
        <dbReference type="PROSITE" id="PS51194"/>
    </source>
</evidence>
<dbReference type="PROSITE" id="PS51192">
    <property type="entry name" value="HELICASE_ATP_BIND_1"/>
    <property type="match status" value="1"/>
</dbReference>
<keyword evidence="15" id="KW-1185">Reference proteome</keyword>
<feature type="compositionally biased region" description="Low complexity" evidence="10">
    <location>
        <begin position="126"/>
        <end position="141"/>
    </location>
</feature>
<dbReference type="InterPro" id="IPR017907">
    <property type="entry name" value="Znf_RING_CS"/>
</dbReference>
<gene>
    <name evidence="14" type="ORF">ACET3X_006721</name>
</gene>
<dbReference type="SMART" id="SM00487">
    <property type="entry name" value="DEXDc"/>
    <property type="match status" value="1"/>
</dbReference>
<evidence type="ECO:0000259" key="12">
    <source>
        <dbReference type="PROSITE" id="PS51192"/>
    </source>
</evidence>
<feature type="compositionally biased region" description="Acidic residues" evidence="10">
    <location>
        <begin position="798"/>
        <end position="819"/>
    </location>
</feature>
<feature type="domain" description="Helicase ATP-binding" evidence="12">
    <location>
        <begin position="329"/>
        <end position="522"/>
    </location>
</feature>
<feature type="region of interest" description="Disordered" evidence="10">
    <location>
        <begin position="78"/>
        <end position="161"/>
    </location>
</feature>
<evidence type="ECO:0000256" key="6">
    <source>
        <dbReference type="ARBA" id="ARBA00022806"/>
    </source>
</evidence>
<dbReference type="PROSITE" id="PS51194">
    <property type="entry name" value="HELICASE_CTER"/>
    <property type="match status" value="1"/>
</dbReference>
<evidence type="ECO:0000256" key="3">
    <source>
        <dbReference type="ARBA" id="ARBA00022741"/>
    </source>
</evidence>
<dbReference type="Proteomes" id="UP001578633">
    <property type="component" value="Chromosome 6"/>
</dbReference>
<dbReference type="CDD" id="cd18008">
    <property type="entry name" value="DEXDc_SHPRH-like"/>
    <property type="match status" value="1"/>
</dbReference>
<evidence type="ECO:0000256" key="9">
    <source>
        <dbReference type="PROSITE-ProRule" id="PRU00175"/>
    </source>
</evidence>
<dbReference type="Gene3D" id="3.40.50.300">
    <property type="entry name" value="P-loop containing nucleotide triphosphate hydrolases"/>
    <property type="match status" value="2"/>
</dbReference>
<evidence type="ECO:0000313" key="15">
    <source>
        <dbReference type="Proteomes" id="UP001578633"/>
    </source>
</evidence>
<dbReference type="InterPro" id="IPR013083">
    <property type="entry name" value="Znf_RING/FYVE/PHD"/>
</dbReference>
<dbReference type="InterPro" id="IPR014001">
    <property type="entry name" value="Helicase_ATP-bd"/>
</dbReference>
<evidence type="ECO:0000256" key="2">
    <source>
        <dbReference type="ARBA" id="ARBA00022723"/>
    </source>
</evidence>
<feature type="compositionally biased region" description="Polar residues" evidence="10">
    <location>
        <begin position="142"/>
        <end position="157"/>
    </location>
</feature>
<dbReference type="SMART" id="SM00184">
    <property type="entry name" value="RING"/>
    <property type="match status" value="1"/>
</dbReference>
<feature type="region of interest" description="Disordered" evidence="10">
    <location>
        <begin position="760"/>
        <end position="857"/>
    </location>
</feature>
<keyword evidence="4 9" id="KW-0863">Zinc-finger</keyword>
<dbReference type="PANTHER" id="PTHR45626:SF16">
    <property type="entry name" value="ATP-DEPENDENT HELICASE ULS1"/>
    <property type="match status" value="1"/>
</dbReference>
<dbReference type="InterPro" id="IPR027417">
    <property type="entry name" value="P-loop_NTPase"/>
</dbReference>
<dbReference type="InterPro" id="IPR001841">
    <property type="entry name" value="Znf_RING"/>
</dbReference>
<keyword evidence="7" id="KW-0862">Zinc</keyword>
<dbReference type="InterPro" id="IPR038718">
    <property type="entry name" value="SNF2-like_sf"/>
</dbReference>
<dbReference type="Gene3D" id="3.30.40.10">
    <property type="entry name" value="Zinc/RING finger domain, C3HC4 (zinc finger)"/>
    <property type="match status" value="1"/>
</dbReference>
<dbReference type="Gene3D" id="3.40.50.10810">
    <property type="entry name" value="Tandem AAA-ATPase domain"/>
    <property type="match status" value="1"/>
</dbReference>
<dbReference type="GeneID" id="96087043"/>
<keyword evidence="2" id="KW-0479">Metal-binding</keyword>
<keyword evidence="3" id="KW-0547">Nucleotide-binding</keyword>
<dbReference type="Pfam" id="PF00271">
    <property type="entry name" value="Helicase_C"/>
    <property type="match status" value="1"/>
</dbReference>
<evidence type="ECO:0000256" key="10">
    <source>
        <dbReference type="SAM" id="MobiDB-lite"/>
    </source>
</evidence>
<keyword evidence="5" id="KW-0378">Hydrolase</keyword>
<evidence type="ECO:0000259" key="11">
    <source>
        <dbReference type="PROSITE" id="PS50089"/>
    </source>
</evidence>
<feature type="domain" description="RING-type" evidence="11">
    <location>
        <begin position="681"/>
        <end position="733"/>
    </location>
</feature>
<keyword evidence="8" id="KW-0067">ATP-binding</keyword>
<dbReference type="RefSeq" id="XP_069305489.1">
    <property type="nucleotide sequence ID" value="XM_069452882.1"/>
</dbReference>
<evidence type="ECO:0000256" key="8">
    <source>
        <dbReference type="ARBA" id="ARBA00022840"/>
    </source>
</evidence>
<dbReference type="CDD" id="cd18793">
    <property type="entry name" value="SF2_C_SNF"/>
    <property type="match status" value="1"/>
</dbReference>
<evidence type="ECO:0000313" key="14">
    <source>
        <dbReference type="EMBL" id="KAL1794905.1"/>
    </source>
</evidence>
<proteinExistence type="inferred from homology"/>
<dbReference type="Pfam" id="PF00176">
    <property type="entry name" value="SNF2-rel_dom"/>
    <property type="match status" value="1"/>
</dbReference>
<dbReference type="PROSITE" id="PS00518">
    <property type="entry name" value="ZF_RING_1"/>
    <property type="match status" value="1"/>
</dbReference>
<evidence type="ECO:0000256" key="4">
    <source>
        <dbReference type="ARBA" id="ARBA00022771"/>
    </source>
</evidence>
<sequence>MASREAMNIQEHIELIDAVLPNVDTNDRPIYENMLKELYQKLSDEQRQSQADAEAMARAFQSDNGNSDDGVWEQAQQHDPANYHSGPSYSNGASYGLQVPSPPLPELKRSRKRSLGFSDFPEAKRVSGQPSPVTPTSPVGPWSQSLPSRQPFSTHQSEPIPFVDLTESDPPSPQGFELPARAYAQSDPVHYPHCEPFPELNNYQGGHGNGVMSPADAFNQEFMAPEELAEFLIAPSAPGSGYGFQQPAPHHQQQRAGAGYPYPLMRGRDSDGDNYGSFPLNVDEAAAIEKLFENIKDDGENIKDREPTPKIMTCTLKEYQRIGLTWLLKKERGSTKGGILADEMGLGKTIQALALICANPSTNPACKTTLIIAPVALMRQWEKEIERHVHPHHRLSVHLYHGSGKNADFARLRQFDVVLTTFGSLTSEYKQKESPKEAMLNDQELRNPSMRRKAKDRLALLGPECMWYRIIIDESHNIKNRNSKSSKACADLMAKHRLCMTGTPMMNSVDELYPLLRFLKAEPYCTWTKFSLEIAKPMKNPNEHMKKRALDRIQILIKAIMLRRQKNTVVDGEPISKIPPKHSVIDNVEFEDEEYALYKALETKSQLQMNKYLQKGTVTANYANVLVLLLRLRQACCHPHLIKDLSQPATEGIAEDDLLIRAGELNDDVIMRLIENDTFECPICLEADPNPTIIIPCGHTVCGECVQKLIDPAMRAAQDGNDETSTPRCPHCRGELKAKLITDYKHFCKVHCPERLGSADLSEEEEAVVEDEDEDSDSEDGNDGPDVDKKGNLAGFVVDDDEEEDEYAADEAQDDDDDLGPALEIKVKPEAKKSNKRSKGKGKGKGRGKARAKPKQTLAQLKKESLRNKSAKKRYLRRLDKTYITSAKISRTVELIKEIRKNDPTEKTLVFSQFTSLLDLVEVPLYRENITYQRYDGSMKMDERADAVNAFMDDPNENVMLVSLKAGNAGLNLWKASRVIILDPFWNPFIEEQAVDRAHRMPQKREVHVHRIIVPETVEDRIVAIQDRKRDEINAALDEKASKSLTRLNLNELKYLFGMG</sequence>
<dbReference type="EMBL" id="JBHGVX010000006">
    <property type="protein sequence ID" value="KAL1794905.1"/>
    <property type="molecule type" value="Genomic_DNA"/>
</dbReference>
<feature type="compositionally biased region" description="Basic residues" evidence="10">
    <location>
        <begin position="834"/>
        <end position="854"/>
    </location>
</feature>
<dbReference type="InterPro" id="IPR050628">
    <property type="entry name" value="SNF2_RAD54_helicase_TF"/>
</dbReference>
<comment type="caution">
    <text evidence="14">The sequence shown here is derived from an EMBL/GenBank/DDBJ whole genome shotgun (WGS) entry which is preliminary data.</text>
</comment>
<dbReference type="PROSITE" id="PS50089">
    <property type="entry name" value="ZF_RING_2"/>
    <property type="match status" value="1"/>
</dbReference>
<feature type="compositionally biased region" description="Acidic residues" evidence="10">
    <location>
        <begin position="761"/>
        <end position="785"/>
    </location>
</feature>
<dbReference type="PANTHER" id="PTHR45626">
    <property type="entry name" value="TRANSCRIPTION TERMINATION FACTOR 2-RELATED"/>
    <property type="match status" value="1"/>
</dbReference>
<protein>
    <recommendedName>
        <fullName evidence="16">ATP-dependent helicase</fullName>
    </recommendedName>
</protein>
<name>A0ABR3UEX3_9PLEO</name>
<accession>A0ABR3UEX3</accession>
<dbReference type="InterPro" id="IPR000330">
    <property type="entry name" value="SNF2_N"/>
</dbReference>
<dbReference type="SUPFAM" id="SSF52540">
    <property type="entry name" value="P-loop containing nucleoside triphosphate hydrolases"/>
    <property type="match status" value="2"/>
</dbReference>
<dbReference type="SUPFAM" id="SSF57850">
    <property type="entry name" value="RING/U-box"/>
    <property type="match status" value="1"/>
</dbReference>
<dbReference type="SMART" id="SM00490">
    <property type="entry name" value="HELICc"/>
    <property type="match status" value="1"/>
</dbReference>
<organism evidence="14 15">
    <name type="scientific">Alternaria dauci</name>
    <dbReference type="NCBI Taxonomy" id="48095"/>
    <lineage>
        <taxon>Eukaryota</taxon>
        <taxon>Fungi</taxon>
        <taxon>Dikarya</taxon>
        <taxon>Ascomycota</taxon>
        <taxon>Pezizomycotina</taxon>
        <taxon>Dothideomycetes</taxon>
        <taxon>Pleosporomycetidae</taxon>
        <taxon>Pleosporales</taxon>
        <taxon>Pleosporineae</taxon>
        <taxon>Pleosporaceae</taxon>
        <taxon>Alternaria</taxon>
        <taxon>Alternaria sect. Porri</taxon>
    </lineage>
</organism>
<dbReference type="InterPro" id="IPR001650">
    <property type="entry name" value="Helicase_C-like"/>
</dbReference>
<dbReference type="Pfam" id="PF13920">
    <property type="entry name" value="zf-C3HC4_3"/>
    <property type="match status" value="1"/>
</dbReference>